<dbReference type="InterPro" id="IPR018247">
    <property type="entry name" value="EF_Hand_1_Ca_BS"/>
</dbReference>
<dbReference type="InterPro" id="IPR011992">
    <property type="entry name" value="EF-hand-dom_pair"/>
</dbReference>
<evidence type="ECO:0000256" key="2">
    <source>
        <dbReference type="ARBA" id="ARBA00022837"/>
    </source>
</evidence>
<organism evidence="5 6">
    <name type="scientific">Prorocentrum cordatum</name>
    <dbReference type="NCBI Taxonomy" id="2364126"/>
    <lineage>
        <taxon>Eukaryota</taxon>
        <taxon>Sar</taxon>
        <taxon>Alveolata</taxon>
        <taxon>Dinophyceae</taxon>
        <taxon>Prorocentrales</taxon>
        <taxon>Prorocentraceae</taxon>
        <taxon>Prorocentrum</taxon>
    </lineage>
</organism>
<dbReference type="Gene3D" id="1.10.238.10">
    <property type="entry name" value="EF-hand"/>
    <property type="match status" value="2"/>
</dbReference>
<dbReference type="CDD" id="cd00051">
    <property type="entry name" value="EFh"/>
    <property type="match status" value="1"/>
</dbReference>
<gene>
    <name evidence="5" type="ORF">PCOR1329_LOCUS39574</name>
</gene>
<dbReference type="Proteomes" id="UP001189429">
    <property type="component" value="Unassembled WGS sequence"/>
</dbReference>
<dbReference type="PROSITE" id="PS00018">
    <property type="entry name" value="EF_HAND_1"/>
    <property type="match status" value="2"/>
</dbReference>
<keyword evidence="1" id="KW-0677">Repeat</keyword>
<sequence>MPPKAKGPKKPKRTNKPSPLERMKEAFALVNVDADAHEITKEDFVKAMASIGVTESVAEQLFARFNPDGNGVLDKEEFFAYAAKGGGEVRSLINRGVLEADEGFDKVVEIFKAWDQDGDGTISKQELERVLVMLNPSFTKKELDKVMKSADTNGDGLIDYEEFAAWLQGSDKPKGKK</sequence>
<dbReference type="SMART" id="SM00054">
    <property type="entry name" value="EFh"/>
    <property type="match status" value="4"/>
</dbReference>
<dbReference type="PANTHER" id="PTHR46311">
    <property type="entry name" value="CALCIUM-BINDING PROTEIN 8-RELATED"/>
    <property type="match status" value="1"/>
</dbReference>
<dbReference type="InterPro" id="IPR051111">
    <property type="entry name" value="Ca-binding_regulatory"/>
</dbReference>
<dbReference type="Pfam" id="PF13833">
    <property type="entry name" value="EF-hand_8"/>
    <property type="match status" value="1"/>
</dbReference>
<evidence type="ECO:0000313" key="6">
    <source>
        <dbReference type="Proteomes" id="UP001189429"/>
    </source>
</evidence>
<evidence type="ECO:0000259" key="4">
    <source>
        <dbReference type="PROSITE" id="PS50222"/>
    </source>
</evidence>
<dbReference type="PROSITE" id="PS50222">
    <property type="entry name" value="EF_HAND_2"/>
    <property type="match status" value="3"/>
</dbReference>
<dbReference type="Pfam" id="PF13499">
    <property type="entry name" value="EF-hand_7"/>
    <property type="match status" value="1"/>
</dbReference>
<keyword evidence="6" id="KW-1185">Reference proteome</keyword>
<dbReference type="SUPFAM" id="SSF47473">
    <property type="entry name" value="EF-hand"/>
    <property type="match status" value="1"/>
</dbReference>
<name>A0ABN9TJ44_9DINO</name>
<dbReference type="PANTHER" id="PTHR46311:SF5">
    <property type="entry name" value="EF-HAND DOMAIN-CONTAINING PROTEIN"/>
    <property type="match status" value="1"/>
</dbReference>
<dbReference type="EMBL" id="CAUYUJ010014779">
    <property type="protein sequence ID" value="CAK0845931.1"/>
    <property type="molecule type" value="Genomic_DNA"/>
</dbReference>
<evidence type="ECO:0000313" key="5">
    <source>
        <dbReference type="EMBL" id="CAK0845931.1"/>
    </source>
</evidence>
<proteinExistence type="predicted"/>
<feature type="domain" description="EF-hand" evidence="4">
    <location>
        <begin position="53"/>
        <end position="88"/>
    </location>
</feature>
<keyword evidence="2" id="KW-0106">Calcium</keyword>
<feature type="domain" description="EF-hand" evidence="4">
    <location>
        <begin position="102"/>
        <end position="137"/>
    </location>
</feature>
<feature type="region of interest" description="Disordered" evidence="3">
    <location>
        <begin position="1"/>
        <end position="21"/>
    </location>
</feature>
<evidence type="ECO:0000256" key="3">
    <source>
        <dbReference type="SAM" id="MobiDB-lite"/>
    </source>
</evidence>
<reference evidence="5" key="1">
    <citation type="submission" date="2023-10" db="EMBL/GenBank/DDBJ databases">
        <authorList>
            <person name="Chen Y."/>
            <person name="Shah S."/>
            <person name="Dougan E. K."/>
            <person name="Thang M."/>
            <person name="Chan C."/>
        </authorList>
    </citation>
    <scope>NUCLEOTIDE SEQUENCE [LARGE SCALE GENOMIC DNA]</scope>
</reference>
<feature type="compositionally biased region" description="Basic residues" evidence="3">
    <location>
        <begin position="1"/>
        <end position="15"/>
    </location>
</feature>
<evidence type="ECO:0000256" key="1">
    <source>
        <dbReference type="ARBA" id="ARBA00022737"/>
    </source>
</evidence>
<dbReference type="InterPro" id="IPR002048">
    <property type="entry name" value="EF_hand_dom"/>
</dbReference>
<accession>A0ABN9TJ44</accession>
<feature type="domain" description="EF-hand" evidence="4">
    <location>
        <begin position="138"/>
        <end position="173"/>
    </location>
</feature>
<protein>
    <recommendedName>
        <fullName evidence="4">EF-hand domain-containing protein</fullName>
    </recommendedName>
</protein>
<comment type="caution">
    <text evidence="5">The sequence shown here is derived from an EMBL/GenBank/DDBJ whole genome shotgun (WGS) entry which is preliminary data.</text>
</comment>